<dbReference type="FunFam" id="3.30.70.270:FF:000001">
    <property type="entry name" value="Diguanylate cyclase domain protein"/>
    <property type="match status" value="1"/>
</dbReference>
<dbReference type="SMART" id="SM00267">
    <property type="entry name" value="GGDEF"/>
    <property type="match status" value="1"/>
</dbReference>
<feature type="domain" description="FHA" evidence="3">
    <location>
        <begin position="77"/>
        <end position="126"/>
    </location>
</feature>
<dbReference type="InterPro" id="IPR043128">
    <property type="entry name" value="Rev_trsase/Diguanyl_cyclase"/>
</dbReference>
<comment type="catalytic activity">
    <reaction evidence="2">
        <text>2 GTP = 3',3'-c-di-GMP + 2 diphosphate</text>
        <dbReference type="Rhea" id="RHEA:24898"/>
        <dbReference type="ChEBI" id="CHEBI:33019"/>
        <dbReference type="ChEBI" id="CHEBI:37565"/>
        <dbReference type="ChEBI" id="CHEBI:58805"/>
        <dbReference type="EC" id="2.7.7.65"/>
    </reaction>
</comment>
<dbReference type="Gene3D" id="3.30.70.270">
    <property type="match status" value="1"/>
</dbReference>
<dbReference type="Pfam" id="PF00990">
    <property type="entry name" value="GGDEF"/>
    <property type="match status" value="1"/>
</dbReference>
<dbReference type="InterPro" id="IPR008984">
    <property type="entry name" value="SMAD_FHA_dom_sf"/>
</dbReference>
<name>A0A2L0ERI6_SORCE</name>
<evidence type="ECO:0000256" key="2">
    <source>
        <dbReference type="ARBA" id="ARBA00034247"/>
    </source>
</evidence>
<evidence type="ECO:0000259" key="3">
    <source>
        <dbReference type="PROSITE" id="PS50006"/>
    </source>
</evidence>
<dbReference type="SMART" id="SM00240">
    <property type="entry name" value="FHA"/>
    <property type="match status" value="1"/>
</dbReference>
<keyword evidence="5" id="KW-0560">Oxidoreductase</keyword>
<sequence length="324" mass="36389">MAEFYHVRHVTRVALERRLWCTWAFSVAKQENDFRQTLVTCSSIAPPAPQVEPGTACLVVIYGTELGRRIALNAGAIECGRSMQTDIPLDDEAVSRRHARISWNGMSYVVRDLGSTNGTYVNDVSVDERALRDGDQVKIGRTIFKFIQGGNVELSYHEEIYRLMTFDGLTQVHNKRSFDVALEREVSRACRYHRHLSLVMFDIDHFKSINDTRGHLTGDAVLRQLAALASANVRRDDVLARVGGEEFALLVPEIAVEGARLVAEKLRALVERTPFRFEEGEIAVTASFGVAGITPDAPVSPMELYRRADERLYHAKKGGRNRVM</sequence>
<organism evidence="5 6">
    <name type="scientific">Sorangium cellulosum</name>
    <name type="common">Polyangium cellulosum</name>
    <dbReference type="NCBI Taxonomy" id="56"/>
    <lineage>
        <taxon>Bacteria</taxon>
        <taxon>Pseudomonadati</taxon>
        <taxon>Myxococcota</taxon>
        <taxon>Polyangia</taxon>
        <taxon>Polyangiales</taxon>
        <taxon>Polyangiaceae</taxon>
        <taxon>Sorangium</taxon>
    </lineage>
</organism>
<dbReference type="GO" id="GO:1902201">
    <property type="term" value="P:negative regulation of bacterial-type flagellum-dependent cell motility"/>
    <property type="evidence" value="ECO:0007669"/>
    <property type="project" value="TreeGrafter"/>
</dbReference>
<dbReference type="EC" id="2.7.7.65" evidence="1"/>
<dbReference type="Pfam" id="PF00498">
    <property type="entry name" value="FHA"/>
    <property type="match status" value="1"/>
</dbReference>
<dbReference type="Proteomes" id="UP000238348">
    <property type="component" value="Chromosome"/>
</dbReference>
<dbReference type="InterPro" id="IPR029787">
    <property type="entry name" value="Nucleotide_cyclase"/>
</dbReference>
<dbReference type="PANTHER" id="PTHR45138:SF9">
    <property type="entry name" value="DIGUANYLATE CYCLASE DGCM-RELATED"/>
    <property type="match status" value="1"/>
</dbReference>
<dbReference type="AlphaFoldDB" id="A0A2L0ERI6"/>
<dbReference type="CDD" id="cd00060">
    <property type="entry name" value="FHA"/>
    <property type="match status" value="1"/>
</dbReference>
<evidence type="ECO:0000313" key="5">
    <source>
        <dbReference type="EMBL" id="AUX41913.1"/>
    </source>
</evidence>
<dbReference type="GO" id="GO:0043709">
    <property type="term" value="P:cell adhesion involved in single-species biofilm formation"/>
    <property type="evidence" value="ECO:0007669"/>
    <property type="project" value="TreeGrafter"/>
</dbReference>
<dbReference type="GO" id="GO:0052621">
    <property type="term" value="F:diguanylate cyclase activity"/>
    <property type="evidence" value="ECO:0007669"/>
    <property type="project" value="UniProtKB-EC"/>
</dbReference>
<dbReference type="InterPro" id="IPR000160">
    <property type="entry name" value="GGDEF_dom"/>
</dbReference>
<feature type="domain" description="GGDEF" evidence="4">
    <location>
        <begin position="194"/>
        <end position="324"/>
    </location>
</feature>
<dbReference type="InterPro" id="IPR050469">
    <property type="entry name" value="Diguanylate_Cyclase"/>
</dbReference>
<reference evidence="5 6" key="1">
    <citation type="submission" date="2015-09" db="EMBL/GenBank/DDBJ databases">
        <title>Sorangium comparison.</title>
        <authorList>
            <person name="Zaburannyi N."/>
            <person name="Bunk B."/>
            <person name="Overmann J."/>
            <person name="Mueller R."/>
        </authorList>
    </citation>
    <scope>NUCLEOTIDE SEQUENCE [LARGE SCALE GENOMIC DNA]</scope>
    <source>
        <strain evidence="5 6">So ce26</strain>
    </source>
</reference>
<gene>
    <name evidence="5" type="primary">pleD</name>
    <name evidence="5" type="ORF">SOCE26_033380</name>
</gene>
<evidence type="ECO:0000256" key="1">
    <source>
        <dbReference type="ARBA" id="ARBA00012528"/>
    </source>
</evidence>
<evidence type="ECO:0000313" key="6">
    <source>
        <dbReference type="Proteomes" id="UP000238348"/>
    </source>
</evidence>
<dbReference type="NCBIfam" id="TIGR00254">
    <property type="entry name" value="GGDEF"/>
    <property type="match status" value="1"/>
</dbReference>
<dbReference type="PANTHER" id="PTHR45138">
    <property type="entry name" value="REGULATORY COMPONENTS OF SENSORY TRANSDUCTION SYSTEM"/>
    <property type="match status" value="1"/>
</dbReference>
<dbReference type="EMBL" id="CP012673">
    <property type="protein sequence ID" value="AUX41913.1"/>
    <property type="molecule type" value="Genomic_DNA"/>
</dbReference>
<evidence type="ECO:0000259" key="4">
    <source>
        <dbReference type="PROSITE" id="PS50887"/>
    </source>
</evidence>
<dbReference type="GO" id="GO:0016491">
    <property type="term" value="F:oxidoreductase activity"/>
    <property type="evidence" value="ECO:0007669"/>
    <property type="project" value="UniProtKB-KW"/>
</dbReference>
<dbReference type="Gene3D" id="2.60.200.20">
    <property type="match status" value="1"/>
</dbReference>
<proteinExistence type="predicted"/>
<accession>A0A2L0ERI6</accession>
<dbReference type="SUPFAM" id="SSF49879">
    <property type="entry name" value="SMAD/FHA domain"/>
    <property type="match status" value="1"/>
</dbReference>
<dbReference type="SUPFAM" id="SSF55073">
    <property type="entry name" value="Nucleotide cyclase"/>
    <property type="match status" value="1"/>
</dbReference>
<dbReference type="InterPro" id="IPR000253">
    <property type="entry name" value="FHA_dom"/>
</dbReference>
<dbReference type="GO" id="GO:0005886">
    <property type="term" value="C:plasma membrane"/>
    <property type="evidence" value="ECO:0007669"/>
    <property type="project" value="TreeGrafter"/>
</dbReference>
<dbReference type="PROSITE" id="PS50887">
    <property type="entry name" value="GGDEF"/>
    <property type="match status" value="1"/>
</dbReference>
<dbReference type="CDD" id="cd01949">
    <property type="entry name" value="GGDEF"/>
    <property type="match status" value="1"/>
</dbReference>
<protein>
    <recommendedName>
        <fullName evidence="1">diguanylate cyclase</fullName>
        <ecNumber evidence="1">2.7.7.65</ecNumber>
    </recommendedName>
</protein>
<dbReference type="PROSITE" id="PS50006">
    <property type="entry name" value="FHA_DOMAIN"/>
    <property type="match status" value="1"/>
</dbReference>